<organism evidence="1">
    <name type="scientific">Chrysotila carterae</name>
    <name type="common">Marine alga</name>
    <name type="synonym">Syracosphaera carterae</name>
    <dbReference type="NCBI Taxonomy" id="13221"/>
    <lineage>
        <taxon>Eukaryota</taxon>
        <taxon>Haptista</taxon>
        <taxon>Haptophyta</taxon>
        <taxon>Prymnesiophyceae</taxon>
        <taxon>Isochrysidales</taxon>
        <taxon>Isochrysidaceae</taxon>
        <taxon>Chrysotila</taxon>
    </lineage>
</organism>
<evidence type="ECO:0000313" key="1">
    <source>
        <dbReference type="EMBL" id="CAE0770726.1"/>
    </source>
</evidence>
<dbReference type="EMBL" id="HBIZ01036599">
    <property type="protein sequence ID" value="CAE0770726.1"/>
    <property type="molecule type" value="Transcribed_RNA"/>
</dbReference>
<reference evidence="1" key="1">
    <citation type="submission" date="2021-01" db="EMBL/GenBank/DDBJ databases">
        <authorList>
            <person name="Corre E."/>
            <person name="Pelletier E."/>
            <person name="Niang G."/>
            <person name="Scheremetjew M."/>
            <person name="Finn R."/>
            <person name="Kale V."/>
            <person name="Holt S."/>
            <person name="Cochrane G."/>
            <person name="Meng A."/>
            <person name="Brown T."/>
            <person name="Cohen L."/>
        </authorList>
    </citation>
    <scope>NUCLEOTIDE SEQUENCE</scope>
    <source>
        <strain evidence="1">CCMP645</strain>
    </source>
</reference>
<sequence>MRPDGKGGYFLLGGREDALVTPEALRQANDAHMASAACSIVDSAAESTAEGAVEVGGEQSSTSSPLSYNEISTDLCGIRGIRAIFVRAAKRESVLLAMGIRSLIQHCFPWLSPLPLMLLTPQSGALPIPRRTQLAVLRAVSKSCVDAGGADSPAVCGLPVEPRIPVDVAEFPELSLKETLRLHARYGVSKSSLDALFRDVVSSSTNAPQALARYSSTAIADAIANNNAASAREVVRSAAPLMVRAASVAVAVARSEPEPSAALTPSELIKLGTAVPHRLYAELGEMQLAEENSGVESDTALAACAAPLARSVHASRDALVALGAQVMLREFVAGKVAPRLRAACDQLGAWLTQAQQPSCGALLFLVRSWREICKVEPDSQLTTFLSGKAVVNRARFRAELQRLRDAKDGLQYISMLYELVSRLHRPCLRLRVLQQVLGLDERFSREIVFGVVCLAHDIVDRMETPEANALDAANVDQCCGCYGSSVEMGRRASYPEAGATPNCGGQVQLQRSRTLPAVLAPPQDRTSLTNLIDFDEAIHLEAEIILGPTSVKSHTSDPLGDEWRRYRMLSGFRH</sequence>
<name>A0A7S4BMW9_CHRCT</name>
<proteinExistence type="predicted"/>
<dbReference type="AlphaFoldDB" id="A0A7S4BMW9"/>
<accession>A0A7S4BMW9</accession>
<gene>
    <name evidence="1" type="ORF">PCAR00345_LOCUS23338</name>
</gene>
<protein>
    <submittedName>
        <fullName evidence="1">Uncharacterized protein</fullName>
    </submittedName>
</protein>